<gene>
    <name evidence="9" type="ORF">DGYR_LOCUS9736</name>
</gene>
<dbReference type="SMART" id="SM00312">
    <property type="entry name" value="PX"/>
    <property type="match status" value="1"/>
</dbReference>
<proteinExistence type="predicted"/>
<dbReference type="Gene3D" id="3.30.1520.10">
    <property type="entry name" value="Phox-like domain"/>
    <property type="match status" value="1"/>
</dbReference>
<keyword evidence="3" id="KW-0967">Endosome</keyword>
<dbReference type="InterPro" id="IPR036871">
    <property type="entry name" value="PX_dom_sf"/>
</dbReference>
<evidence type="ECO:0000256" key="4">
    <source>
        <dbReference type="ARBA" id="ARBA00022927"/>
    </source>
</evidence>
<keyword evidence="4" id="KW-0653">Protein transport</keyword>
<dbReference type="PROSITE" id="PS50195">
    <property type="entry name" value="PX"/>
    <property type="match status" value="1"/>
</dbReference>
<evidence type="ECO:0000313" key="9">
    <source>
        <dbReference type="EMBL" id="CAD5121836.1"/>
    </source>
</evidence>
<dbReference type="Proteomes" id="UP000549394">
    <property type="component" value="Unassembled WGS sequence"/>
</dbReference>
<dbReference type="OrthoDB" id="5975050at2759"/>
<feature type="coiled-coil region" evidence="7">
    <location>
        <begin position="279"/>
        <end position="306"/>
    </location>
</feature>
<dbReference type="GO" id="GO:1901981">
    <property type="term" value="F:phosphatidylinositol phosphate binding"/>
    <property type="evidence" value="ECO:0007669"/>
    <property type="project" value="TreeGrafter"/>
</dbReference>
<dbReference type="InterPro" id="IPR001683">
    <property type="entry name" value="PX_dom"/>
</dbReference>
<protein>
    <submittedName>
        <fullName evidence="9">DgyrCDS10306</fullName>
    </submittedName>
</protein>
<keyword evidence="10" id="KW-1185">Reference proteome</keyword>
<dbReference type="SUPFAM" id="SSF64268">
    <property type="entry name" value="PX domain"/>
    <property type="match status" value="1"/>
</dbReference>
<name>A0A7I8W1T0_9ANNE</name>
<dbReference type="PANTHER" id="PTHR20939:SF11">
    <property type="entry name" value="LD12265P"/>
    <property type="match status" value="1"/>
</dbReference>
<keyword evidence="5" id="KW-0446">Lipid-binding</keyword>
<feature type="domain" description="PX" evidence="8">
    <location>
        <begin position="76"/>
        <end position="193"/>
    </location>
</feature>
<dbReference type="PANTHER" id="PTHR20939">
    <property type="entry name" value="SORTING NEXIN 20, 21"/>
    <property type="match status" value="1"/>
</dbReference>
<accession>A0A7I8W1T0</accession>
<evidence type="ECO:0000256" key="2">
    <source>
        <dbReference type="ARBA" id="ARBA00022448"/>
    </source>
</evidence>
<comment type="subcellular location">
    <subcellularLocation>
        <location evidence="1">Early endosome membrane</location>
        <topology evidence="1">Peripheral membrane protein</topology>
        <orientation evidence="1">Cytoplasmic side</orientation>
    </subcellularLocation>
</comment>
<evidence type="ECO:0000256" key="5">
    <source>
        <dbReference type="ARBA" id="ARBA00023121"/>
    </source>
</evidence>
<evidence type="ECO:0000256" key="1">
    <source>
        <dbReference type="ARBA" id="ARBA00004469"/>
    </source>
</evidence>
<sequence>MSSEVDQLTDDLNQGLSSEDAELSLQDDTEQLASSISGTLTLSSAATSNSVLSNSRENNLRILEEDFDSMGLDEPFNLRFDVIAANIVREGPSKFVVYSICLFESARERPQNITIERRYSQIERLNQSLRKRFPHVMTHIAFPEKHFIGNFRNQVIASRSRAFEQFLTHVSSIDNLRQSDEFNRFFYGSDLRKACKLMKIEHYKEAIPLLQSVAVLQRKLIGGTSFLFQTTLSAIVACCSEAEENDLGAHYARLALKSINNNCNCPLLPPLLETTIRIYWKSGEEKRELEEELKSLQDRGVTSKIRKLHEISLEHLICQLEEKVANVV</sequence>
<evidence type="ECO:0000313" key="10">
    <source>
        <dbReference type="Proteomes" id="UP000549394"/>
    </source>
</evidence>
<dbReference type="InterPro" id="IPR039937">
    <property type="entry name" value="SNX20/SNX21"/>
</dbReference>
<evidence type="ECO:0000259" key="8">
    <source>
        <dbReference type="PROSITE" id="PS50195"/>
    </source>
</evidence>
<dbReference type="Pfam" id="PF00787">
    <property type="entry name" value="PX"/>
    <property type="match status" value="1"/>
</dbReference>
<evidence type="ECO:0000256" key="3">
    <source>
        <dbReference type="ARBA" id="ARBA00022753"/>
    </source>
</evidence>
<keyword evidence="6" id="KW-0472">Membrane</keyword>
<dbReference type="AlphaFoldDB" id="A0A7I8W1T0"/>
<organism evidence="9 10">
    <name type="scientific">Dimorphilus gyrociliatus</name>
    <dbReference type="NCBI Taxonomy" id="2664684"/>
    <lineage>
        <taxon>Eukaryota</taxon>
        <taxon>Metazoa</taxon>
        <taxon>Spiralia</taxon>
        <taxon>Lophotrochozoa</taxon>
        <taxon>Annelida</taxon>
        <taxon>Polychaeta</taxon>
        <taxon>Polychaeta incertae sedis</taxon>
        <taxon>Dinophilidae</taxon>
        <taxon>Dimorphilus</taxon>
    </lineage>
</organism>
<reference evidence="9 10" key="1">
    <citation type="submission" date="2020-08" db="EMBL/GenBank/DDBJ databases">
        <authorList>
            <person name="Hejnol A."/>
        </authorList>
    </citation>
    <scope>NUCLEOTIDE SEQUENCE [LARGE SCALE GENOMIC DNA]</scope>
</reference>
<comment type="caution">
    <text evidence="9">The sequence shown here is derived from an EMBL/GenBank/DDBJ whole genome shotgun (WGS) entry which is preliminary data.</text>
</comment>
<evidence type="ECO:0000256" key="6">
    <source>
        <dbReference type="ARBA" id="ARBA00023136"/>
    </source>
</evidence>
<keyword evidence="2" id="KW-0813">Transport</keyword>
<keyword evidence="7" id="KW-0175">Coiled coil</keyword>
<dbReference type="GO" id="GO:0031901">
    <property type="term" value="C:early endosome membrane"/>
    <property type="evidence" value="ECO:0007669"/>
    <property type="project" value="UniProtKB-SubCell"/>
</dbReference>
<dbReference type="GO" id="GO:0015031">
    <property type="term" value="P:protein transport"/>
    <property type="evidence" value="ECO:0007669"/>
    <property type="project" value="UniProtKB-KW"/>
</dbReference>
<dbReference type="EMBL" id="CAJFCJ010000015">
    <property type="protein sequence ID" value="CAD5121836.1"/>
    <property type="molecule type" value="Genomic_DNA"/>
</dbReference>
<evidence type="ECO:0000256" key="7">
    <source>
        <dbReference type="SAM" id="Coils"/>
    </source>
</evidence>